<keyword evidence="6 16" id="KW-0479">Metal-binding</keyword>
<keyword evidence="13 16" id="KW-0472">Membrane</keyword>
<keyword evidence="21" id="KW-1185">Reference proteome</keyword>
<dbReference type="CDD" id="cd23596">
    <property type="entry name" value="TFP_LU_ECD_Tkv"/>
    <property type="match status" value="1"/>
</dbReference>
<gene>
    <name evidence="20" type="ORF">JTE90_026185</name>
</gene>
<dbReference type="PROSITE" id="PS50011">
    <property type="entry name" value="PROTEIN_KINASE_DOM"/>
    <property type="match status" value="1"/>
</dbReference>
<evidence type="ECO:0000256" key="15">
    <source>
        <dbReference type="PROSITE-ProRule" id="PRU10141"/>
    </source>
</evidence>
<dbReference type="GO" id="GO:0005886">
    <property type="term" value="C:plasma membrane"/>
    <property type="evidence" value="ECO:0007669"/>
    <property type="project" value="TreeGrafter"/>
</dbReference>
<reference evidence="20 21" key="1">
    <citation type="journal article" date="2022" name="Nat. Ecol. Evol.">
        <title>A masculinizing supergene underlies an exaggerated male reproductive morph in a spider.</title>
        <authorList>
            <person name="Hendrickx F."/>
            <person name="De Corte Z."/>
            <person name="Sonet G."/>
            <person name="Van Belleghem S.M."/>
            <person name="Kostlbacher S."/>
            <person name="Vangestel C."/>
        </authorList>
    </citation>
    <scope>NUCLEOTIDE SEQUENCE [LARGE SCALE GENOMIC DNA]</scope>
    <source>
        <strain evidence="20">W744_W776</strain>
    </source>
</reference>
<dbReference type="Pfam" id="PF08515">
    <property type="entry name" value="TGF_beta_GS"/>
    <property type="match status" value="1"/>
</dbReference>
<evidence type="ECO:0000256" key="8">
    <source>
        <dbReference type="ARBA" id="ARBA00022741"/>
    </source>
</evidence>
<feature type="transmembrane region" description="Helical" evidence="16">
    <location>
        <begin position="149"/>
        <end position="173"/>
    </location>
</feature>
<dbReference type="Gene3D" id="1.10.510.10">
    <property type="entry name" value="Transferase(Phosphotransferase) domain 1"/>
    <property type="match status" value="1"/>
</dbReference>
<evidence type="ECO:0000256" key="17">
    <source>
        <dbReference type="SAM" id="SignalP"/>
    </source>
</evidence>
<keyword evidence="16" id="KW-0464">Manganese</keyword>
<name>A0AAV6UEW4_9ARAC</name>
<dbReference type="SUPFAM" id="SSF56112">
    <property type="entry name" value="Protein kinase-like (PK-like)"/>
    <property type="match status" value="1"/>
</dbReference>
<dbReference type="GO" id="GO:0071363">
    <property type="term" value="P:cellular response to growth factor stimulus"/>
    <property type="evidence" value="ECO:0007669"/>
    <property type="project" value="TreeGrafter"/>
</dbReference>
<comment type="similarity">
    <text evidence="2 16">Belongs to the protein kinase superfamily. TKL Ser/Thr protein kinase family. TGFB receptor subfamily.</text>
</comment>
<dbReference type="GO" id="GO:0004675">
    <property type="term" value="F:transmembrane receptor protein serine/threonine kinase activity"/>
    <property type="evidence" value="ECO:0007669"/>
    <property type="project" value="UniProtKB-EC"/>
</dbReference>
<dbReference type="EMBL" id="JAFNEN010000451">
    <property type="protein sequence ID" value="KAG8182734.1"/>
    <property type="molecule type" value="Genomic_DNA"/>
</dbReference>
<keyword evidence="5 16" id="KW-0812">Transmembrane</keyword>
<evidence type="ECO:0000256" key="9">
    <source>
        <dbReference type="ARBA" id="ARBA00022777"/>
    </source>
</evidence>
<feature type="binding site" evidence="15">
    <location>
        <position position="254"/>
    </location>
    <ligand>
        <name>ATP</name>
        <dbReference type="ChEBI" id="CHEBI:30616"/>
    </ligand>
</feature>
<evidence type="ECO:0000259" key="18">
    <source>
        <dbReference type="PROSITE" id="PS50011"/>
    </source>
</evidence>
<keyword evidence="12 16" id="KW-1133">Transmembrane helix</keyword>
<dbReference type="InterPro" id="IPR000719">
    <property type="entry name" value="Prot_kinase_dom"/>
</dbReference>
<dbReference type="SUPFAM" id="SSF57302">
    <property type="entry name" value="Snake toxin-like"/>
    <property type="match status" value="1"/>
</dbReference>
<dbReference type="SMART" id="SM00220">
    <property type="entry name" value="S_TKc"/>
    <property type="match status" value="1"/>
</dbReference>
<comment type="cofactor">
    <cofactor evidence="16">
        <name>Mg(2+)</name>
        <dbReference type="ChEBI" id="CHEBI:18420"/>
    </cofactor>
    <cofactor evidence="16">
        <name>Mn(2+)</name>
        <dbReference type="ChEBI" id="CHEBI:29035"/>
    </cofactor>
</comment>
<feature type="signal peptide" evidence="17">
    <location>
        <begin position="1"/>
        <end position="33"/>
    </location>
</feature>
<feature type="chain" id="PRO_5043664026" description="Serine/threonine-protein kinase receptor" evidence="17">
    <location>
        <begin position="34"/>
        <end position="537"/>
    </location>
</feature>
<comment type="caution">
    <text evidence="20">The sequence shown here is derived from an EMBL/GenBank/DDBJ whole genome shotgun (WGS) entry which is preliminary data.</text>
</comment>
<evidence type="ECO:0000256" key="3">
    <source>
        <dbReference type="ARBA" id="ARBA00022527"/>
    </source>
</evidence>
<keyword evidence="10 15" id="KW-0067">ATP-binding</keyword>
<keyword evidence="8 15" id="KW-0547">Nucleotide-binding</keyword>
<comment type="subcellular location">
    <subcellularLocation>
        <location evidence="1 16">Membrane</location>
        <topology evidence="1 16">Single-pass type I membrane protein</topology>
    </subcellularLocation>
</comment>
<dbReference type="GO" id="GO:0046872">
    <property type="term" value="F:metal ion binding"/>
    <property type="evidence" value="ECO:0007669"/>
    <property type="project" value="UniProtKB-KW"/>
</dbReference>
<dbReference type="InterPro" id="IPR000472">
    <property type="entry name" value="Activin_recp"/>
</dbReference>
<keyword evidence="7 17" id="KW-0732">Signal</keyword>
<dbReference type="PROSITE" id="PS00107">
    <property type="entry name" value="PROTEIN_KINASE_ATP"/>
    <property type="match status" value="1"/>
</dbReference>
<evidence type="ECO:0000256" key="4">
    <source>
        <dbReference type="ARBA" id="ARBA00022679"/>
    </source>
</evidence>
<evidence type="ECO:0000313" key="21">
    <source>
        <dbReference type="Proteomes" id="UP000827092"/>
    </source>
</evidence>
<accession>A0AAV6UEW4</accession>
<dbReference type="InterPro" id="IPR017441">
    <property type="entry name" value="Protein_kinase_ATP_BS"/>
</dbReference>
<dbReference type="Gene3D" id="3.30.200.20">
    <property type="entry name" value="Phosphorylase Kinase, domain 1"/>
    <property type="match status" value="1"/>
</dbReference>
<keyword evidence="9 16" id="KW-0418">Kinase</keyword>
<keyword evidence="14 16" id="KW-0675">Receptor</keyword>
<dbReference type="FunFam" id="2.10.60.10:FF:000021">
    <property type="entry name" value="Receptor protein serine/threonine kinase"/>
    <property type="match status" value="1"/>
</dbReference>
<protein>
    <recommendedName>
        <fullName evidence="16">Serine/threonine-protein kinase receptor</fullName>
        <ecNumber evidence="16">2.7.11.30</ecNumber>
    </recommendedName>
</protein>
<dbReference type="Pfam" id="PF00069">
    <property type="entry name" value="Pkinase"/>
    <property type="match status" value="1"/>
</dbReference>
<dbReference type="InterPro" id="IPR011009">
    <property type="entry name" value="Kinase-like_dom_sf"/>
</dbReference>
<dbReference type="PROSITE" id="PS00108">
    <property type="entry name" value="PROTEIN_KINASE_ST"/>
    <property type="match status" value="1"/>
</dbReference>
<feature type="domain" description="GS" evidence="19">
    <location>
        <begin position="196"/>
        <end position="226"/>
    </location>
</feature>
<evidence type="ECO:0000256" key="10">
    <source>
        <dbReference type="ARBA" id="ARBA00022840"/>
    </source>
</evidence>
<evidence type="ECO:0000256" key="5">
    <source>
        <dbReference type="ARBA" id="ARBA00022692"/>
    </source>
</evidence>
<dbReference type="GO" id="GO:0043235">
    <property type="term" value="C:receptor complex"/>
    <property type="evidence" value="ECO:0007669"/>
    <property type="project" value="TreeGrafter"/>
</dbReference>
<dbReference type="EC" id="2.7.11.30" evidence="16"/>
<evidence type="ECO:0000256" key="7">
    <source>
        <dbReference type="ARBA" id="ARBA00022729"/>
    </source>
</evidence>
<evidence type="ECO:0000256" key="1">
    <source>
        <dbReference type="ARBA" id="ARBA00004479"/>
    </source>
</evidence>
<dbReference type="PANTHER" id="PTHR23255">
    <property type="entry name" value="TRANSFORMING GROWTH FACTOR-BETA RECEPTOR TYPE I AND II"/>
    <property type="match status" value="1"/>
</dbReference>
<evidence type="ECO:0000256" key="14">
    <source>
        <dbReference type="ARBA" id="ARBA00023170"/>
    </source>
</evidence>
<dbReference type="InterPro" id="IPR003605">
    <property type="entry name" value="GS_dom"/>
</dbReference>
<evidence type="ECO:0000256" key="2">
    <source>
        <dbReference type="ARBA" id="ARBA00009605"/>
    </source>
</evidence>
<dbReference type="InterPro" id="IPR008271">
    <property type="entry name" value="Ser/Thr_kinase_AS"/>
</dbReference>
<keyword evidence="4 16" id="KW-0808">Transferase</keyword>
<dbReference type="InterPro" id="IPR045860">
    <property type="entry name" value="Snake_toxin-like_sf"/>
</dbReference>
<dbReference type="Pfam" id="PF01064">
    <property type="entry name" value="Activin_recp"/>
    <property type="match status" value="1"/>
</dbReference>
<dbReference type="SMART" id="SM00467">
    <property type="entry name" value="GS"/>
    <property type="match status" value="1"/>
</dbReference>
<evidence type="ECO:0000256" key="16">
    <source>
        <dbReference type="RuleBase" id="RU361271"/>
    </source>
</evidence>
<comment type="catalytic activity">
    <reaction evidence="16">
        <text>L-threonyl-[receptor-protein] + ATP = O-phospho-L-threonyl-[receptor-protein] + ADP + H(+)</text>
        <dbReference type="Rhea" id="RHEA:44880"/>
        <dbReference type="Rhea" id="RHEA-COMP:11024"/>
        <dbReference type="Rhea" id="RHEA-COMP:11025"/>
        <dbReference type="ChEBI" id="CHEBI:15378"/>
        <dbReference type="ChEBI" id="CHEBI:30013"/>
        <dbReference type="ChEBI" id="CHEBI:30616"/>
        <dbReference type="ChEBI" id="CHEBI:61977"/>
        <dbReference type="ChEBI" id="CHEBI:456216"/>
        <dbReference type="EC" id="2.7.11.30"/>
    </reaction>
</comment>
<dbReference type="FunFam" id="1.10.510.10:FF:000018">
    <property type="entry name" value="Receptor protein serine/threonine kinase"/>
    <property type="match status" value="1"/>
</dbReference>
<evidence type="ECO:0000259" key="19">
    <source>
        <dbReference type="PROSITE" id="PS51256"/>
    </source>
</evidence>
<sequence>MADVNGVLLWYQCFKKMFFVVSVLLVSVNQASSLICYCSSGHCPNGQQNGSCFARPHSQCFSAVEQVYNEQTDLLEEERTHGCLPPEESGLMQCKGHLVPHQIPKSIACCANGDWCNRHLMPTPVVRTTTANPLYEGELVPYSGFLNIVFFWVAFIVVSLILVSVLICMYIRYKVNQKQCRRSYMDVEKKLILGGDAAKGLMERSTETSGSGSGCAVLVQRTIGKEVELVESIGRGRFGEVWKACLRDEWVAAKIFFTSEEASWARETEIYKTVLLRHENILGFVASDIRGNGSYTQMLLITDYHQLGSLHDYLKVSMLDSLAMVRLAHSAACGLSHLHAEVSGKQGKPAIAHRDIKSRNILVKKDGTCAIADFGLAVKYQSWSNELDLGMNTRVGTRRYMPPEILDETIDTSQFEGFKRADMYSFALVLWEIARRCIVGGITEEYQLPFYNCIPSNPSFEDMKKVVCVDQMRPAIPLHWSKCEYMQIMAKVMQESWKQNSGARLLALRVKKTLSSLENQIRQNEMRDDDKSLKIVV</sequence>
<dbReference type="Proteomes" id="UP000827092">
    <property type="component" value="Unassembled WGS sequence"/>
</dbReference>
<organism evidence="20 21">
    <name type="scientific">Oedothorax gibbosus</name>
    <dbReference type="NCBI Taxonomy" id="931172"/>
    <lineage>
        <taxon>Eukaryota</taxon>
        <taxon>Metazoa</taxon>
        <taxon>Ecdysozoa</taxon>
        <taxon>Arthropoda</taxon>
        <taxon>Chelicerata</taxon>
        <taxon>Arachnida</taxon>
        <taxon>Araneae</taxon>
        <taxon>Araneomorphae</taxon>
        <taxon>Entelegynae</taxon>
        <taxon>Araneoidea</taxon>
        <taxon>Linyphiidae</taxon>
        <taxon>Erigoninae</taxon>
        <taxon>Oedothorax</taxon>
    </lineage>
</organism>
<proteinExistence type="inferred from homology"/>
<dbReference type="PANTHER" id="PTHR23255:SF68">
    <property type="entry name" value="RECEPTOR PROTEIN SERINE_THREONINE KINASE"/>
    <property type="match status" value="1"/>
</dbReference>
<dbReference type="Gene3D" id="2.10.60.10">
    <property type="entry name" value="CD59"/>
    <property type="match status" value="1"/>
</dbReference>
<evidence type="ECO:0000256" key="12">
    <source>
        <dbReference type="ARBA" id="ARBA00022989"/>
    </source>
</evidence>
<dbReference type="PRINTS" id="PR00653">
    <property type="entry name" value="ACTIVIN2R"/>
</dbReference>
<dbReference type="AlphaFoldDB" id="A0AAV6UEW4"/>
<evidence type="ECO:0000256" key="13">
    <source>
        <dbReference type="ARBA" id="ARBA00023136"/>
    </source>
</evidence>
<dbReference type="PROSITE" id="PS51256">
    <property type="entry name" value="GS"/>
    <property type="match status" value="1"/>
</dbReference>
<evidence type="ECO:0000313" key="20">
    <source>
        <dbReference type="EMBL" id="KAG8182734.1"/>
    </source>
</evidence>
<evidence type="ECO:0000256" key="6">
    <source>
        <dbReference type="ARBA" id="ARBA00022723"/>
    </source>
</evidence>
<keyword evidence="3 16" id="KW-0723">Serine/threonine-protein kinase</keyword>
<feature type="domain" description="Protein kinase" evidence="18">
    <location>
        <begin position="227"/>
        <end position="517"/>
    </location>
</feature>
<evidence type="ECO:0000256" key="11">
    <source>
        <dbReference type="ARBA" id="ARBA00022842"/>
    </source>
</evidence>
<keyword evidence="11 16" id="KW-0460">Magnesium</keyword>
<dbReference type="GO" id="GO:0005524">
    <property type="term" value="F:ATP binding"/>
    <property type="evidence" value="ECO:0007669"/>
    <property type="project" value="UniProtKB-UniRule"/>
</dbReference>
<dbReference type="InterPro" id="IPR000333">
    <property type="entry name" value="TGFB_receptor"/>
</dbReference>